<dbReference type="PANTHER" id="PTHR23135">
    <property type="entry name" value="MUR LIGASE FAMILY MEMBER"/>
    <property type="match status" value="1"/>
</dbReference>
<comment type="pathway">
    <text evidence="7 8">Cell wall biogenesis; peptidoglycan biosynthesis.</text>
</comment>
<evidence type="ECO:0000256" key="8">
    <source>
        <dbReference type="RuleBase" id="RU004135"/>
    </source>
</evidence>
<dbReference type="SUPFAM" id="SSF53623">
    <property type="entry name" value="MurD-like peptide ligases, catalytic domain"/>
    <property type="match status" value="1"/>
</dbReference>
<comment type="cofactor">
    <cofactor evidence="7">
        <name>Mg(2+)</name>
        <dbReference type="ChEBI" id="CHEBI:18420"/>
    </cofactor>
</comment>
<keyword evidence="7" id="KW-0963">Cytoplasm</keyword>
<comment type="PTM">
    <text evidence="7">Carboxylation is probably crucial for Mg(2+) binding and, consequently, for the gamma-phosphate positioning of ATP.</text>
</comment>
<dbReference type="SUPFAM" id="SSF53244">
    <property type="entry name" value="MurD-like peptide ligases, peptide-binding domain"/>
    <property type="match status" value="1"/>
</dbReference>
<dbReference type="Pfam" id="PF02875">
    <property type="entry name" value="Mur_ligase_C"/>
    <property type="match status" value="1"/>
</dbReference>
<feature type="domain" description="Mur ligase N-terminal catalytic" evidence="9">
    <location>
        <begin position="46"/>
        <end position="119"/>
    </location>
</feature>
<dbReference type="InterPro" id="IPR035911">
    <property type="entry name" value="MurE/MurF_N"/>
</dbReference>
<feature type="domain" description="Mur ligase C-terminal" evidence="10">
    <location>
        <begin position="377"/>
        <end position="514"/>
    </location>
</feature>
<accession>A0ABP5G7N1</accession>
<keyword evidence="3 7" id="KW-0133">Cell shape</keyword>
<keyword evidence="7" id="KW-0067">ATP-binding</keyword>
<keyword evidence="13" id="KW-1185">Reference proteome</keyword>
<keyword evidence="5 7" id="KW-0131">Cell cycle</keyword>
<dbReference type="InterPro" id="IPR005761">
    <property type="entry name" value="UDP-N-AcMur-Glu-dNH2Pim_ligase"/>
</dbReference>
<evidence type="ECO:0000259" key="11">
    <source>
        <dbReference type="Pfam" id="PF08245"/>
    </source>
</evidence>
<name>A0ABP5G7N1_9MICC</name>
<comment type="caution">
    <text evidence="12">The sequence shown here is derived from an EMBL/GenBank/DDBJ whole genome shotgun (WGS) entry which is preliminary data.</text>
</comment>
<dbReference type="HAMAP" id="MF_00208">
    <property type="entry name" value="MurE"/>
    <property type="match status" value="1"/>
</dbReference>
<dbReference type="InterPro" id="IPR036615">
    <property type="entry name" value="Mur_ligase_C_dom_sf"/>
</dbReference>
<keyword evidence="6 7" id="KW-0961">Cell wall biogenesis/degradation</keyword>
<evidence type="ECO:0000259" key="10">
    <source>
        <dbReference type="Pfam" id="PF02875"/>
    </source>
</evidence>
<evidence type="ECO:0000259" key="9">
    <source>
        <dbReference type="Pfam" id="PF01225"/>
    </source>
</evidence>
<dbReference type="Pfam" id="PF08245">
    <property type="entry name" value="Mur_ligase_M"/>
    <property type="match status" value="1"/>
</dbReference>
<dbReference type="Pfam" id="PF01225">
    <property type="entry name" value="Mur_ligase"/>
    <property type="match status" value="1"/>
</dbReference>
<dbReference type="GO" id="GO:0016874">
    <property type="term" value="F:ligase activity"/>
    <property type="evidence" value="ECO:0007669"/>
    <property type="project" value="UniProtKB-KW"/>
</dbReference>
<feature type="binding site" evidence="7">
    <location>
        <position position="53"/>
    </location>
    <ligand>
        <name>UDP-N-acetyl-alpha-D-muramoyl-L-alanyl-D-glutamate</name>
        <dbReference type="ChEBI" id="CHEBI:83900"/>
    </ligand>
</feature>
<comment type="subcellular location">
    <subcellularLocation>
        <location evidence="7 8">Cytoplasm</location>
    </subcellularLocation>
</comment>
<evidence type="ECO:0000256" key="2">
    <source>
        <dbReference type="ARBA" id="ARBA00022618"/>
    </source>
</evidence>
<dbReference type="PANTHER" id="PTHR23135:SF4">
    <property type="entry name" value="UDP-N-ACETYLMURAMOYL-L-ALANYL-D-GLUTAMATE--2,6-DIAMINOPIMELATE LIGASE MURE HOMOLOG, CHLOROPLASTIC"/>
    <property type="match status" value="1"/>
</dbReference>
<comment type="similarity">
    <text evidence="1 7">Belongs to the MurCDEF family. MurE subfamily.</text>
</comment>
<keyword evidence="4 7" id="KW-0573">Peptidoglycan synthesis</keyword>
<proteinExistence type="inferred from homology"/>
<keyword evidence="7" id="KW-0547">Nucleotide-binding</keyword>
<feature type="binding site" evidence="7">
    <location>
        <begin position="178"/>
        <end position="179"/>
    </location>
    <ligand>
        <name>UDP-N-acetyl-alpha-D-muramoyl-L-alanyl-D-glutamate</name>
        <dbReference type="ChEBI" id="CHEBI:83900"/>
    </ligand>
</feature>
<evidence type="ECO:0000313" key="13">
    <source>
        <dbReference type="Proteomes" id="UP001501461"/>
    </source>
</evidence>
<dbReference type="Proteomes" id="UP001501461">
    <property type="component" value="Unassembled WGS sequence"/>
</dbReference>
<dbReference type="InterPro" id="IPR036565">
    <property type="entry name" value="Mur-like_cat_sf"/>
</dbReference>
<keyword evidence="7 12" id="KW-0436">Ligase</keyword>
<dbReference type="NCBIfam" id="TIGR01085">
    <property type="entry name" value="murE"/>
    <property type="match status" value="1"/>
</dbReference>
<dbReference type="InterPro" id="IPR013221">
    <property type="entry name" value="Mur_ligase_cen"/>
</dbReference>
<evidence type="ECO:0000256" key="6">
    <source>
        <dbReference type="ARBA" id="ARBA00023316"/>
    </source>
</evidence>
<comment type="function">
    <text evidence="7">Catalyzes the addition of an amino acid to the nucleotide precursor UDP-N-acetylmuramoyl-L-alanyl-D-glutamate (UMAG) in the biosynthesis of bacterial cell-wall peptidoglycan.</text>
</comment>
<dbReference type="InterPro" id="IPR000713">
    <property type="entry name" value="Mur_ligase_N"/>
</dbReference>
<evidence type="ECO:0000256" key="5">
    <source>
        <dbReference type="ARBA" id="ARBA00023306"/>
    </source>
</evidence>
<dbReference type="Gene3D" id="3.40.1190.10">
    <property type="entry name" value="Mur-like, catalytic domain"/>
    <property type="match status" value="1"/>
</dbReference>
<evidence type="ECO:0000256" key="3">
    <source>
        <dbReference type="ARBA" id="ARBA00022960"/>
    </source>
</evidence>
<dbReference type="InterPro" id="IPR004101">
    <property type="entry name" value="Mur_ligase_C"/>
</dbReference>
<evidence type="ECO:0000256" key="4">
    <source>
        <dbReference type="ARBA" id="ARBA00022984"/>
    </source>
</evidence>
<feature type="binding site" evidence="7">
    <location>
        <position position="205"/>
    </location>
    <ligand>
        <name>UDP-N-acetyl-alpha-D-muramoyl-L-alanyl-D-glutamate</name>
        <dbReference type="ChEBI" id="CHEBI:83900"/>
    </ligand>
</feature>
<dbReference type="Gene3D" id="3.40.1390.10">
    <property type="entry name" value="MurE/MurF, N-terminal domain"/>
    <property type="match status" value="1"/>
</dbReference>
<protein>
    <recommendedName>
        <fullName evidence="7">UDP-N-acetylmuramyl-tripeptide synthetase</fullName>
        <ecNumber evidence="7">6.3.2.-</ecNumber>
    </recommendedName>
    <alternativeName>
        <fullName evidence="7">UDP-MurNAc-tripeptide synthetase</fullName>
    </alternativeName>
</protein>
<reference evidence="13" key="1">
    <citation type="journal article" date="2019" name="Int. J. Syst. Evol. Microbiol.">
        <title>The Global Catalogue of Microorganisms (GCM) 10K type strain sequencing project: providing services to taxonomists for standard genome sequencing and annotation.</title>
        <authorList>
            <consortium name="The Broad Institute Genomics Platform"/>
            <consortium name="The Broad Institute Genome Sequencing Center for Infectious Disease"/>
            <person name="Wu L."/>
            <person name="Ma J."/>
        </authorList>
    </citation>
    <scope>NUCLEOTIDE SEQUENCE [LARGE SCALE GENOMIC DNA]</scope>
    <source>
        <strain evidence="13">JCM 13595</strain>
    </source>
</reference>
<feature type="binding site" evidence="7">
    <location>
        <position position="213"/>
    </location>
    <ligand>
        <name>UDP-N-acetyl-alpha-D-muramoyl-L-alanyl-D-glutamate</name>
        <dbReference type="ChEBI" id="CHEBI:83900"/>
    </ligand>
</feature>
<dbReference type="EC" id="6.3.2.-" evidence="7"/>
<feature type="binding site" evidence="7">
    <location>
        <begin position="136"/>
        <end position="142"/>
    </location>
    <ligand>
        <name>ATP</name>
        <dbReference type="ChEBI" id="CHEBI:30616"/>
    </ligand>
</feature>
<dbReference type="SUPFAM" id="SSF63418">
    <property type="entry name" value="MurE/MurF N-terminal domain"/>
    <property type="match status" value="1"/>
</dbReference>
<feature type="modified residue" description="N6-carboxylysine" evidence="7">
    <location>
        <position position="245"/>
    </location>
</feature>
<dbReference type="RefSeq" id="WP_343958477.1">
    <property type="nucleotide sequence ID" value="NZ_BAAAMN010000047.1"/>
</dbReference>
<evidence type="ECO:0000256" key="1">
    <source>
        <dbReference type="ARBA" id="ARBA00005898"/>
    </source>
</evidence>
<dbReference type="Gene3D" id="3.90.190.20">
    <property type="entry name" value="Mur ligase, C-terminal domain"/>
    <property type="match status" value="1"/>
</dbReference>
<gene>
    <name evidence="7" type="primary">murE</name>
    <name evidence="12" type="ORF">GCM10009720_21490</name>
</gene>
<feature type="domain" description="Mur ligase central" evidence="11">
    <location>
        <begin position="134"/>
        <end position="346"/>
    </location>
</feature>
<dbReference type="EMBL" id="BAAAMN010000047">
    <property type="protein sequence ID" value="GAA2040774.1"/>
    <property type="molecule type" value="Genomic_DNA"/>
</dbReference>
<keyword evidence="7" id="KW-0460">Magnesium</keyword>
<evidence type="ECO:0000256" key="7">
    <source>
        <dbReference type="HAMAP-Rule" id="MF_00208"/>
    </source>
</evidence>
<sequence>MVTRHHGKATTIMLRTQNTFHTKLKAILKYLASHHPTSTGDTETTVAGISLNSKTVGPGELYAALAGAQHHGADYINQALDAGAVAVLTDASGATRVPEHVPAIVVDNVRGALADAAALIYGNVESQTPRVYGVTGTNGKTTTTYFLNALLAELGQTTGLIGTIETRIAGVSVPSQFTTPEAPDLHRLIARMREAGVESAAMEVSSHAMAYKRTFGLRYAVAGFTNLTQDHLDLHGSMDEYFAAKALLFAQGHSVGHVITLNGGAEPQWGQQLADQVDDAVTLDLGPAAPVAEPTQAKATWQVQDLEPAGLGHAFTLRHTSGFTATTTVDMPGKFNVANAALAAVMVFTGHDREHWERIRTALGAKNPGPFASAVPGRMEVIGSEPTVVVDFAHNPDGLTQALQAVNQSRVQHHGSRGRTIMVFGATGQRDTAKRPLMGRIAAEYADVVIVTDDDPHHEDPAEIRHPVFEAAVAHAQVLDDGTEVVEIAPRADALAYAVQIATPQDTILAAGRGHETHQDISGQSFEIDDRVVLREALEDHGFITNGPASPRASD</sequence>
<dbReference type="NCBIfam" id="NF001126">
    <property type="entry name" value="PRK00139.1-4"/>
    <property type="match status" value="1"/>
</dbReference>
<evidence type="ECO:0000313" key="12">
    <source>
        <dbReference type="EMBL" id="GAA2040774.1"/>
    </source>
</evidence>
<organism evidence="12 13">
    <name type="scientific">Yaniella flava</name>
    <dbReference type="NCBI Taxonomy" id="287930"/>
    <lineage>
        <taxon>Bacteria</taxon>
        <taxon>Bacillati</taxon>
        <taxon>Actinomycetota</taxon>
        <taxon>Actinomycetes</taxon>
        <taxon>Micrococcales</taxon>
        <taxon>Micrococcaceae</taxon>
        <taxon>Yaniella</taxon>
    </lineage>
</organism>
<feature type="binding site" evidence="7">
    <location>
        <position position="51"/>
    </location>
    <ligand>
        <name>UDP-N-acetyl-alpha-D-muramoyl-L-alanyl-D-glutamate</name>
        <dbReference type="ChEBI" id="CHEBI:83900"/>
    </ligand>
</feature>
<comment type="caution">
    <text evidence="7">Lacks conserved residue(s) required for the propagation of feature annotation.</text>
</comment>
<keyword evidence="2 7" id="KW-0132">Cell division</keyword>